<protein>
    <recommendedName>
        <fullName evidence="4">ABC transporter permease</fullName>
    </recommendedName>
</protein>
<proteinExistence type="predicted"/>
<organism evidence="2 3">
    <name type="scientific">Ornithinibacillus salinisoli</name>
    <dbReference type="NCBI Taxonomy" id="1848459"/>
    <lineage>
        <taxon>Bacteria</taxon>
        <taxon>Bacillati</taxon>
        <taxon>Bacillota</taxon>
        <taxon>Bacilli</taxon>
        <taxon>Bacillales</taxon>
        <taxon>Bacillaceae</taxon>
        <taxon>Ornithinibacillus</taxon>
    </lineage>
</organism>
<feature type="transmembrane region" description="Helical" evidence="1">
    <location>
        <begin position="89"/>
        <end position="116"/>
    </location>
</feature>
<gene>
    <name evidence="2" type="ORF">ACFSJF_20200</name>
</gene>
<feature type="transmembrane region" description="Helical" evidence="1">
    <location>
        <begin position="51"/>
        <end position="77"/>
    </location>
</feature>
<keyword evidence="3" id="KW-1185">Reference proteome</keyword>
<feature type="transmembrane region" description="Helical" evidence="1">
    <location>
        <begin position="186"/>
        <end position="204"/>
    </location>
</feature>
<keyword evidence="1" id="KW-1133">Transmembrane helix</keyword>
<evidence type="ECO:0000313" key="2">
    <source>
        <dbReference type="EMBL" id="MFD2046594.1"/>
    </source>
</evidence>
<feature type="transmembrane region" description="Helical" evidence="1">
    <location>
        <begin position="158"/>
        <end position="179"/>
    </location>
</feature>
<name>A0ABW4W4G5_9BACI</name>
<evidence type="ECO:0008006" key="4">
    <source>
        <dbReference type="Google" id="ProtNLM"/>
    </source>
</evidence>
<evidence type="ECO:0000313" key="3">
    <source>
        <dbReference type="Proteomes" id="UP001597383"/>
    </source>
</evidence>
<evidence type="ECO:0000256" key="1">
    <source>
        <dbReference type="SAM" id="Phobius"/>
    </source>
</evidence>
<dbReference type="Proteomes" id="UP001597383">
    <property type="component" value="Unassembled WGS sequence"/>
</dbReference>
<keyword evidence="1" id="KW-0812">Transmembrane</keyword>
<accession>A0ABW4W4G5</accession>
<dbReference type="EMBL" id="JBHUHQ010000040">
    <property type="protein sequence ID" value="MFD2046594.1"/>
    <property type="molecule type" value="Genomic_DNA"/>
</dbReference>
<dbReference type="RefSeq" id="WP_377558643.1">
    <property type="nucleotide sequence ID" value="NZ_JBHUHQ010000040.1"/>
</dbReference>
<comment type="caution">
    <text evidence="2">The sequence shown here is derived from an EMBL/GenBank/DDBJ whole genome shotgun (WGS) entry which is preliminary data.</text>
</comment>
<feature type="transmembrane region" description="Helical" evidence="1">
    <location>
        <begin position="20"/>
        <end position="39"/>
    </location>
</feature>
<feature type="transmembrane region" description="Helical" evidence="1">
    <location>
        <begin position="224"/>
        <end position="246"/>
    </location>
</feature>
<keyword evidence="1" id="KW-0472">Membrane</keyword>
<sequence>MKNNAIYLKVTKDMFWVQMVWAFGVFGVMLIIQIGKLILGANQGDAPDNFYSSFFIVANFFTFIIGIISISFLPHYVGNGVTRKDYFKGASLASIGLAIILPIIALVISVLTQFILQNVASMTFKEPNFDSFGSDSNLIGDIIQFLILTPYVNPENNVILALGIFSLNILMYYLAGWLIGAAFYRFHTIIGLGFILLAIVILTFENVLVRNTLNLPVLENYSFIELPVNIAVPVIFLLVILLIWLIRSLTKNVTIKM</sequence>
<reference evidence="3" key="1">
    <citation type="journal article" date="2019" name="Int. J. Syst. Evol. Microbiol.">
        <title>The Global Catalogue of Microorganisms (GCM) 10K type strain sequencing project: providing services to taxonomists for standard genome sequencing and annotation.</title>
        <authorList>
            <consortium name="The Broad Institute Genomics Platform"/>
            <consortium name="The Broad Institute Genome Sequencing Center for Infectious Disease"/>
            <person name="Wu L."/>
            <person name="Ma J."/>
        </authorList>
    </citation>
    <scope>NUCLEOTIDE SEQUENCE [LARGE SCALE GENOMIC DNA]</scope>
    <source>
        <strain evidence="3">R28</strain>
    </source>
</reference>